<comment type="caution">
    <text evidence="2">The sequence shown here is derived from an EMBL/GenBank/DDBJ whole genome shotgun (WGS) entry which is preliminary data.</text>
</comment>
<dbReference type="AlphaFoldDB" id="A0AAN6N404"/>
<accession>A0AAN6N404</accession>
<gene>
    <name evidence="2" type="ORF">QBC46DRAFT_417519</name>
</gene>
<feature type="compositionally biased region" description="Polar residues" evidence="1">
    <location>
        <begin position="366"/>
        <end position="376"/>
    </location>
</feature>
<organism evidence="2 3">
    <name type="scientific">Diplogelasinospora grovesii</name>
    <dbReference type="NCBI Taxonomy" id="303347"/>
    <lineage>
        <taxon>Eukaryota</taxon>
        <taxon>Fungi</taxon>
        <taxon>Dikarya</taxon>
        <taxon>Ascomycota</taxon>
        <taxon>Pezizomycotina</taxon>
        <taxon>Sordariomycetes</taxon>
        <taxon>Sordariomycetidae</taxon>
        <taxon>Sordariales</taxon>
        <taxon>Diplogelasinosporaceae</taxon>
        <taxon>Diplogelasinospora</taxon>
    </lineage>
</organism>
<feature type="compositionally biased region" description="Polar residues" evidence="1">
    <location>
        <begin position="321"/>
        <end position="342"/>
    </location>
</feature>
<dbReference type="InterPro" id="IPR011043">
    <property type="entry name" value="Gal_Oxase/kelch_b-propeller"/>
</dbReference>
<dbReference type="EMBL" id="MU853867">
    <property type="protein sequence ID" value="KAK3936972.1"/>
    <property type="molecule type" value="Genomic_DNA"/>
</dbReference>
<keyword evidence="3" id="KW-1185">Reference proteome</keyword>
<evidence type="ECO:0000313" key="3">
    <source>
        <dbReference type="Proteomes" id="UP001303473"/>
    </source>
</evidence>
<dbReference type="Gene3D" id="2.130.10.80">
    <property type="entry name" value="Galactose oxidase/kelch, beta-propeller"/>
    <property type="match status" value="1"/>
</dbReference>
<evidence type="ECO:0000256" key="1">
    <source>
        <dbReference type="SAM" id="MobiDB-lite"/>
    </source>
</evidence>
<name>A0AAN6N404_9PEZI</name>
<dbReference type="Proteomes" id="UP001303473">
    <property type="component" value="Unassembled WGS sequence"/>
</dbReference>
<reference evidence="3" key="1">
    <citation type="journal article" date="2023" name="Mol. Phylogenet. Evol.">
        <title>Genome-scale phylogeny and comparative genomics of the fungal order Sordariales.</title>
        <authorList>
            <person name="Hensen N."/>
            <person name="Bonometti L."/>
            <person name="Westerberg I."/>
            <person name="Brannstrom I.O."/>
            <person name="Guillou S."/>
            <person name="Cros-Aarteil S."/>
            <person name="Calhoun S."/>
            <person name="Haridas S."/>
            <person name="Kuo A."/>
            <person name="Mondo S."/>
            <person name="Pangilinan J."/>
            <person name="Riley R."/>
            <person name="LaButti K."/>
            <person name="Andreopoulos B."/>
            <person name="Lipzen A."/>
            <person name="Chen C."/>
            <person name="Yan M."/>
            <person name="Daum C."/>
            <person name="Ng V."/>
            <person name="Clum A."/>
            <person name="Steindorff A."/>
            <person name="Ohm R.A."/>
            <person name="Martin F."/>
            <person name="Silar P."/>
            <person name="Natvig D.O."/>
            <person name="Lalanne C."/>
            <person name="Gautier V."/>
            <person name="Ament-Velasquez S.L."/>
            <person name="Kruys A."/>
            <person name="Hutchinson M.I."/>
            <person name="Powell A.J."/>
            <person name="Barry K."/>
            <person name="Miller A.N."/>
            <person name="Grigoriev I.V."/>
            <person name="Debuchy R."/>
            <person name="Gladieux P."/>
            <person name="Hiltunen Thoren M."/>
            <person name="Johannesson H."/>
        </authorList>
    </citation>
    <scope>NUCLEOTIDE SEQUENCE [LARGE SCALE GENOMIC DNA]</scope>
    <source>
        <strain evidence="3">CBS 340.73</strain>
    </source>
</reference>
<dbReference type="InterPro" id="IPR037293">
    <property type="entry name" value="Gal_Oxidase_central_sf"/>
</dbReference>
<dbReference type="SUPFAM" id="SSF50965">
    <property type="entry name" value="Galactose oxidase, central domain"/>
    <property type="match status" value="1"/>
</dbReference>
<evidence type="ECO:0000313" key="2">
    <source>
        <dbReference type="EMBL" id="KAK3936972.1"/>
    </source>
</evidence>
<protein>
    <submittedName>
        <fullName evidence="2">Uncharacterized protein</fullName>
    </submittedName>
</protein>
<sequence length="391" mass="41293">MPCPTTTSTLDVPAVLAAVFPVDSGDGQILVVGKRCADAVNNPMQSSEIRAVNCRQPTETRLQAACSRWNVGGCGQAFLGDGRLLLAGAAADGSEPGLGHRKCASYTATSTSFTETANLGQNEEADGGEKRLTLCTLGTGELLALDGACGKSGAERYQPLTDRWVQLPKGCPQSSTGDRHLRCHLLPDGDLFIPSPFASNGYCTRMDPWTGAAQTAAVYLPDPGYWAGDLPSVLLPLVPGNNYMPRILVCGQYPSQLLDFNYPTWHWQAVPRAGPMAMVRRPGSCATLLPTGQVLLTGGKAAVPTQTELYHPPFNAATQSHNYGTGSWETLQSTPIPPNDQSGGCLALSRSFSPHIQTAPGPGSQLAPSSSATARSLPSKWLQPRALEMSS</sequence>
<proteinExistence type="predicted"/>
<feature type="region of interest" description="Disordered" evidence="1">
    <location>
        <begin position="321"/>
        <end position="391"/>
    </location>
</feature>